<sequence>MDRDGRSGQSAAGAARRDGDLVFRRDLHDGRDLFRVVHADDDVRHVAEELPRLVVGVVLHRVPVVRDDVPRSGGAAEFRDDLGRHLSVFPRHRASPPFLPHPPGHMSMSLGTISIAFPMIPRSATRKMGASGSVLIAMTVSAADIPARCCTAPEMPHAM</sequence>
<protein>
    <submittedName>
        <fullName evidence="1">Uncharacterized protein</fullName>
    </submittedName>
</protein>
<reference evidence="1" key="1">
    <citation type="submission" date="2019-08" db="EMBL/GenBank/DDBJ databases">
        <authorList>
            <person name="Kucharzyk K."/>
            <person name="Murdoch R.W."/>
            <person name="Higgins S."/>
            <person name="Loffler F."/>
        </authorList>
    </citation>
    <scope>NUCLEOTIDE SEQUENCE</scope>
</reference>
<evidence type="ECO:0000313" key="1">
    <source>
        <dbReference type="EMBL" id="MPN51241.1"/>
    </source>
</evidence>
<comment type="caution">
    <text evidence="1">The sequence shown here is derived from an EMBL/GenBank/DDBJ whole genome shotgun (WGS) entry which is preliminary data.</text>
</comment>
<name>A0A645IIY0_9ZZZZ</name>
<accession>A0A645IIY0</accession>
<dbReference type="EMBL" id="VSSQ01116149">
    <property type="protein sequence ID" value="MPN51241.1"/>
    <property type="molecule type" value="Genomic_DNA"/>
</dbReference>
<organism evidence="1">
    <name type="scientific">bioreactor metagenome</name>
    <dbReference type="NCBI Taxonomy" id="1076179"/>
    <lineage>
        <taxon>unclassified sequences</taxon>
        <taxon>metagenomes</taxon>
        <taxon>ecological metagenomes</taxon>
    </lineage>
</organism>
<proteinExistence type="predicted"/>
<gene>
    <name evidence="1" type="ORF">SDC9_198883</name>
</gene>
<dbReference type="AlphaFoldDB" id="A0A645IIY0"/>